<evidence type="ECO:0000256" key="8">
    <source>
        <dbReference type="SAM" id="MobiDB-lite"/>
    </source>
</evidence>
<accession>A0ABS7UC90</accession>
<dbReference type="InterPro" id="IPR003369">
    <property type="entry name" value="TatA/B/E"/>
</dbReference>
<feature type="compositionally biased region" description="Acidic residues" evidence="8">
    <location>
        <begin position="90"/>
        <end position="100"/>
    </location>
</feature>
<organism evidence="9 10">
    <name type="scientific">Nocardioides mangrovi</name>
    <dbReference type="NCBI Taxonomy" id="2874580"/>
    <lineage>
        <taxon>Bacteria</taxon>
        <taxon>Bacillati</taxon>
        <taxon>Actinomycetota</taxon>
        <taxon>Actinomycetes</taxon>
        <taxon>Propionibacteriales</taxon>
        <taxon>Nocardioidaceae</taxon>
        <taxon>Nocardioides</taxon>
    </lineage>
</organism>
<keyword evidence="7" id="KW-0472">Membrane</keyword>
<keyword evidence="2" id="KW-0813">Transport</keyword>
<keyword evidence="10" id="KW-1185">Reference proteome</keyword>
<evidence type="ECO:0000256" key="4">
    <source>
        <dbReference type="ARBA" id="ARBA00022927"/>
    </source>
</evidence>
<keyword evidence="3" id="KW-0812">Transmembrane</keyword>
<evidence type="ECO:0000256" key="1">
    <source>
        <dbReference type="ARBA" id="ARBA00004167"/>
    </source>
</evidence>
<keyword evidence="4" id="KW-0653">Protein transport</keyword>
<proteinExistence type="predicted"/>
<dbReference type="EMBL" id="JAIQZJ010000005">
    <property type="protein sequence ID" value="MBZ5738618.1"/>
    <property type="molecule type" value="Genomic_DNA"/>
</dbReference>
<feature type="region of interest" description="Disordered" evidence="8">
    <location>
        <begin position="77"/>
        <end position="102"/>
    </location>
</feature>
<name>A0ABS7UC90_9ACTN</name>
<evidence type="ECO:0008006" key="11">
    <source>
        <dbReference type="Google" id="ProtNLM"/>
    </source>
</evidence>
<evidence type="ECO:0000256" key="2">
    <source>
        <dbReference type="ARBA" id="ARBA00022448"/>
    </source>
</evidence>
<reference evidence="9 10" key="1">
    <citation type="submission" date="2021-09" db="EMBL/GenBank/DDBJ databases">
        <title>Whole genome sequence of Nocardioides sp. GBK3QG-3.</title>
        <authorList>
            <person name="Tuo L."/>
        </authorList>
    </citation>
    <scope>NUCLEOTIDE SEQUENCE [LARGE SCALE GENOMIC DNA]</scope>
    <source>
        <strain evidence="9 10">GBK3QG-3</strain>
    </source>
</reference>
<dbReference type="Proteomes" id="UP000780875">
    <property type="component" value="Unassembled WGS sequence"/>
</dbReference>
<keyword evidence="5" id="KW-1133">Transmembrane helix</keyword>
<evidence type="ECO:0000256" key="7">
    <source>
        <dbReference type="ARBA" id="ARBA00023136"/>
    </source>
</evidence>
<evidence type="ECO:0000313" key="10">
    <source>
        <dbReference type="Proteomes" id="UP000780875"/>
    </source>
</evidence>
<gene>
    <name evidence="9" type="ORF">K8U61_10635</name>
</gene>
<dbReference type="RefSeq" id="WP_224122986.1">
    <property type="nucleotide sequence ID" value="NZ_JAIQZJ010000005.1"/>
</dbReference>
<keyword evidence="6" id="KW-0811">Translocation</keyword>
<feature type="region of interest" description="Disordered" evidence="8">
    <location>
        <begin position="118"/>
        <end position="149"/>
    </location>
</feature>
<dbReference type="PRINTS" id="PR01506">
    <property type="entry name" value="TATBPROTEIN"/>
</dbReference>
<evidence type="ECO:0000256" key="6">
    <source>
        <dbReference type="ARBA" id="ARBA00023010"/>
    </source>
</evidence>
<evidence type="ECO:0000313" key="9">
    <source>
        <dbReference type="EMBL" id="MBZ5738618.1"/>
    </source>
</evidence>
<sequence length="149" mass="16366">MFGLTFEKLFLVAIIAGVVIGPQRLPVYAAKLAETIRALRGFVEDSRTRAETELGVTRAEWESLDLRQYDPRRVVRDALREPPAAAATDPEPEPDEEADAPLDAALLAEASRVRPGQQYVVTGSAAHPRRVRIDALPADDPRRVAAQMP</sequence>
<evidence type="ECO:0000256" key="5">
    <source>
        <dbReference type="ARBA" id="ARBA00022989"/>
    </source>
</evidence>
<protein>
    <recommendedName>
        <fullName evidence="11">Preprotein translocase</fullName>
    </recommendedName>
</protein>
<comment type="subcellular location">
    <subcellularLocation>
        <location evidence="1">Membrane</location>
        <topology evidence="1">Single-pass membrane protein</topology>
    </subcellularLocation>
</comment>
<comment type="caution">
    <text evidence="9">The sequence shown here is derived from an EMBL/GenBank/DDBJ whole genome shotgun (WGS) entry which is preliminary data.</text>
</comment>
<evidence type="ECO:0000256" key="3">
    <source>
        <dbReference type="ARBA" id="ARBA00022692"/>
    </source>
</evidence>
<dbReference type="Gene3D" id="1.20.5.3310">
    <property type="match status" value="1"/>
</dbReference>
<dbReference type="Pfam" id="PF02416">
    <property type="entry name" value="TatA_B_E"/>
    <property type="match status" value="1"/>
</dbReference>